<reference evidence="1 2" key="1">
    <citation type="submission" date="2014-03" db="EMBL/GenBank/DDBJ databases">
        <title>Draft genome of the hookworm Oesophagostomum dentatum.</title>
        <authorList>
            <person name="Mitreva M."/>
        </authorList>
    </citation>
    <scope>NUCLEOTIDE SEQUENCE [LARGE SCALE GENOMIC DNA]</scope>
    <source>
        <strain evidence="1 2">OD-Hann</strain>
    </source>
</reference>
<dbReference type="EMBL" id="KN610713">
    <property type="protein sequence ID" value="KHJ77488.1"/>
    <property type="molecule type" value="Genomic_DNA"/>
</dbReference>
<dbReference type="Proteomes" id="UP000053660">
    <property type="component" value="Unassembled WGS sequence"/>
</dbReference>
<name>A0A0B1RWN3_OESDE</name>
<gene>
    <name evidence="1" type="ORF">OESDEN_22892</name>
</gene>
<evidence type="ECO:0000313" key="1">
    <source>
        <dbReference type="EMBL" id="KHJ77488.1"/>
    </source>
</evidence>
<evidence type="ECO:0000313" key="2">
    <source>
        <dbReference type="Proteomes" id="UP000053660"/>
    </source>
</evidence>
<protein>
    <submittedName>
        <fullName evidence="1">Uncharacterized protein</fullName>
    </submittedName>
</protein>
<keyword evidence="2" id="KW-1185">Reference proteome</keyword>
<accession>A0A0B1RWN3</accession>
<sequence length="36" mass="3851">MRSASSVNAVSDSPRIPMGSARSLAEVTFRELSEIV</sequence>
<proteinExistence type="predicted"/>
<dbReference type="AlphaFoldDB" id="A0A0B1RWN3"/>
<dbReference type="OrthoDB" id="5824539at2759"/>
<organism evidence="1 2">
    <name type="scientific">Oesophagostomum dentatum</name>
    <name type="common">Nodular worm</name>
    <dbReference type="NCBI Taxonomy" id="61180"/>
    <lineage>
        <taxon>Eukaryota</taxon>
        <taxon>Metazoa</taxon>
        <taxon>Ecdysozoa</taxon>
        <taxon>Nematoda</taxon>
        <taxon>Chromadorea</taxon>
        <taxon>Rhabditida</taxon>
        <taxon>Rhabditina</taxon>
        <taxon>Rhabditomorpha</taxon>
        <taxon>Strongyloidea</taxon>
        <taxon>Strongylidae</taxon>
        <taxon>Oesophagostomum</taxon>
    </lineage>
</organism>